<dbReference type="InterPro" id="IPR038056">
    <property type="entry name" value="YjbR-like_sf"/>
</dbReference>
<dbReference type="AlphaFoldDB" id="A0A9D2M766"/>
<dbReference type="Proteomes" id="UP000886803">
    <property type="component" value="Unassembled WGS sequence"/>
</dbReference>
<dbReference type="InterPro" id="IPR058532">
    <property type="entry name" value="YjbR/MT2646/Rv2570-like"/>
</dbReference>
<organism evidence="1 2">
    <name type="scientific">Candidatus Gemmiger avicola</name>
    <dbReference type="NCBI Taxonomy" id="2838605"/>
    <lineage>
        <taxon>Bacteria</taxon>
        <taxon>Bacillati</taxon>
        <taxon>Bacillota</taxon>
        <taxon>Clostridia</taxon>
        <taxon>Eubacteriales</taxon>
        <taxon>Gemmiger</taxon>
    </lineage>
</organism>
<dbReference type="InterPro" id="IPR007351">
    <property type="entry name" value="YjbR"/>
</dbReference>
<protein>
    <submittedName>
        <fullName evidence="1">MmcQ/YjbR family DNA-binding protein</fullName>
    </submittedName>
</protein>
<dbReference type="Gene3D" id="3.90.1150.30">
    <property type="match status" value="1"/>
</dbReference>
<dbReference type="PANTHER" id="PTHR35145:SF1">
    <property type="entry name" value="CYTOPLASMIC PROTEIN"/>
    <property type="match status" value="1"/>
</dbReference>
<accession>A0A9D2M766</accession>
<keyword evidence="1" id="KW-0238">DNA-binding</keyword>
<dbReference type="GO" id="GO:0003677">
    <property type="term" value="F:DNA binding"/>
    <property type="evidence" value="ECO:0007669"/>
    <property type="project" value="UniProtKB-KW"/>
</dbReference>
<dbReference type="EMBL" id="DWYG01000083">
    <property type="protein sequence ID" value="HJB41911.1"/>
    <property type="molecule type" value="Genomic_DNA"/>
</dbReference>
<dbReference type="Pfam" id="PF04237">
    <property type="entry name" value="YjbR"/>
    <property type="match status" value="1"/>
</dbReference>
<sequence length="150" mass="16493">MPTQTTATRETFLRAAVAAYNLAPGSLWTESPNHLVLRRPDNRKWFALIMDLPRATLGLSGEGRVDLPDLKCADPLLRDLLRSRAGYLPAYHMNRAGWIGLLLDGSLPLEEVLALLQKSYEAAGSKAARRIADGPRTVPHCLAHALREDG</sequence>
<reference evidence="1" key="1">
    <citation type="journal article" date="2021" name="PeerJ">
        <title>Extensive microbial diversity within the chicken gut microbiome revealed by metagenomics and culture.</title>
        <authorList>
            <person name="Gilroy R."/>
            <person name="Ravi A."/>
            <person name="Getino M."/>
            <person name="Pursley I."/>
            <person name="Horton D.L."/>
            <person name="Alikhan N.F."/>
            <person name="Baker D."/>
            <person name="Gharbi K."/>
            <person name="Hall N."/>
            <person name="Watson M."/>
            <person name="Adriaenssens E.M."/>
            <person name="Foster-Nyarko E."/>
            <person name="Jarju S."/>
            <person name="Secka A."/>
            <person name="Antonio M."/>
            <person name="Oren A."/>
            <person name="Chaudhuri R.R."/>
            <person name="La Ragione R."/>
            <person name="Hildebrand F."/>
            <person name="Pallen M.J."/>
        </authorList>
    </citation>
    <scope>NUCLEOTIDE SEQUENCE</scope>
    <source>
        <strain evidence="1">ChiBcec8-13705</strain>
    </source>
</reference>
<proteinExistence type="predicted"/>
<evidence type="ECO:0000313" key="2">
    <source>
        <dbReference type="Proteomes" id="UP000886803"/>
    </source>
</evidence>
<gene>
    <name evidence="1" type="ORF">H9945_05365</name>
</gene>
<evidence type="ECO:0000313" key="1">
    <source>
        <dbReference type="EMBL" id="HJB41911.1"/>
    </source>
</evidence>
<reference evidence="1" key="2">
    <citation type="submission" date="2021-04" db="EMBL/GenBank/DDBJ databases">
        <authorList>
            <person name="Gilroy R."/>
        </authorList>
    </citation>
    <scope>NUCLEOTIDE SEQUENCE</scope>
    <source>
        <strain evidence="1">ChiBcec8-13705</strain>
    </source>
</reference>
<comment type="caution">
    <text evidence="1">The sequence shown here is derived from an EMBL/GenBank/DDBJ whole genome shotgun (WGS) entry which is preliminary data.</text>
</comment>
<name>A0A9D2M766_9FIRM</name>
<dbReference type="SUPFAM" id="SSF142906">
    <property type="entry name" value="YjbR-like"/>
    <property type="match status" value="1"/>
</dbReference>
<dbReference type="PANTHER" id="PTHR35145">
    <property type="entry name" value="CYTOPLASMIC PROTEIN-RELATED"/>
    <property type="match status" value="1"/>
</dbReference>